<accession>A0AAV7TQD7</accession>
<protein>
    <submittedName>
        <fullName evidence="2">Uncharacterized protein</fullName>
    </submittedName>
</protein>
<evidence type="ECO:0000313" key="2">
    <source>
        <dbReference type="EMBL" id="KAJ1178872.1"/>
    </source>
</evidence>
<evidence type="ECO:0000313" key="3">
    <source>
        <dbReference type="Proteomes" id="UP001066276"/>
    </source>
</evidence>
<gene>
    <name evidence="2" type="ORF">NDU88_004114</name>
</gene>
<feature type="region of interest" description="Disordered" evidence="1">
    <location>
        <begin position="45"/>
        <end position="74"/>
    </location>
</feature>
<feature type="region of interest" description="Disordered" evidence="1">
    <location>
        <begin position="105"/>
        <end position="150"/>
    </location>
</feature>
<organism evidence="2 3">
    <name type="scientific">Pleurodeles waltl</name>
    <name type="common">Iberian ribbed newt</name>
    <dbReference type="NCBI Taxonomy" id="8319"/>
    <lineage>
        <taxon>Eukaryota</taxon>
        <taxon>Metazoa</taxon>
        <taxon>Chordata</taxon>
        <taxon>Craniata</taxon>
        <taxon>Vertebrata</taxon>
        <taxon>Euteleostomi</taxon>
        <taxon>Amphibia</taxon>
        <taxon>Batrachia</taxon>
        <taxon>Caudata</taxon>
        <taxon>Salamandroidea</taxon>
        <taxon>Salamandridae</taxon>
        <taxon>Pleurodelinae</taxon>
        <taxon>Pleurodeles</taxon>
    </lineage>
</organism>
<comment type="caution">
    <text evidence="2">The sequence shown here is derived from an EMBL/GenBank/DDBJ whole genome shotgun (WGS) entry which is preliminary data.</text>
</comment>
<proteinExistence type="predicted"/>
<evidence type="ECO:0000256" key="1">
    <source>
        <dbReference type="SAM" id="MobiDB-lite"/>
    </source>
</evidence>
<keyword evidence="3" id="KW-1185">Reference proteome</keyword>
<feature type="compositionally biased region" description="Basic residues" evidence="1">
    <location>
        <begin position="126"/>
        <end position="135"/>
    </location>
</feature>
<sequence>MRAPPHAGRSLHACRGRLHHARLRLPVRGGAASLFLLRAEQHGPPLAPSPRRGLGRAAQRSVARCPHSGTPGSAIRNLAAGRSLHPCRGRLRYARSRLPVRGGAASLSSLGAEQHHPPLSPSPRRGLGRAARRSAARCPHSVSVWPGPAR</sequence>
<dbReference type="EMBL" id="JANPWB010000006">
    <property type="protein sequence ID" value="KAJ1178872.1"/>
    <property type="molecule type" value="Genomic_DNA"/>
</dbReference>
<dbReference type="AlphaFoldDB" id="A0AAV7TQD7"/>
<reference evidence="2" key="1">
    <citation type="journal article" date="2022" name="bioRxiv">
        <title>Sequencing and chromosome-scale assembly of the giantPleurodeles waltlgenome.</title>
        <authorList>
            <person name="Brown T."/>
            <person name="Elewa A."/>
            <person name="Iarovenko S."/>
            <person name="Subramanian E."/>
            <person name="Araus A.J."/>
            <person name="Petzold A."/>
            <person name="Susuki M."/>
            <person name="Suzuki K.-i.T."/>
            <person name="Hayashi T."/>
            <person name="Toyoda A."/>
            <person name="Oliveira C."/>
            <person name="Osipova E."/>
            <person name="Leigh N.D."/>
            <person name="Simon A."/>
            <person name="Yun M.H."/>
        </authorList>
    </citation>
    <scope>NUCLEOTIDE SEQUENCE</scope>
    <source>
        <strain evidence="2">20211129_DDA</strain>
        <tissue evidence="2">Liver</tissue>
    </source>
</reference>
<name>A0AAV7TQD7_PLEWA</name>
<dbReference type="Proteomes" id="UP001066276">
    <property type="component" value="Chromosome 3_2"/>
</dbReference>